<comment type="caution">
    <text evidence="2">The sequence shown here is derived from an EMBL/GenBank/DDBJ whole genome shotgun (WGS) entry which is preliminary data.</text>
</comment>
<dbReference type="Proteomes" id="UP000287651">
    <property type="component" value="Unassembled WGS sequence"/>
</dbReference>
<evidence type="ECO:0000256" key="1">
    <source>
        <dbReference type="SAM" id="MobiDB-lite"/>
    </source>
</evidence>
<organism evidence="2 3">
    <name type="scientific">Ensete ventricosum</name>
    <name type="common">Abyssinian banana</name>
    <name type="synonym">Musa ensete</name>
    <dbReference type="NCBI Taxonomy" id="4639"/>
    <lineage>
        <taxon>Eukaryota</taxon>
        <taxon>Viridiplantae</taxon>
        <taxon>Streptophyta</taxon>
        <taxon>Embryophyta</taxon>
        <taxon>Tracheophyta</taxon>
        <taxon>Spermatophyta</taxon>
        <taxon>Magnoliopsida</taxon>
        <taxon>Liliopsida</taxon>
        <taxon>Zingiberales</taxon>
        <taxon>Musaceae</taxon>
        <taxon>Ensete</taxon>
    </lineage>
</organism>
<accession>A0A427A7G1</accession>
<feature type="region of interest" description="Disordered" evidence="1">
    <location>
        <begin position="44"/>
        <end position="146"/>
    </location>
</feature>
<feature type="compositionally biased region" description="Basic and acidic residues" evidence="1">
    <location>
        <begin position="48"/>
        <end position="60"/>
    </location>
</feature>
<dbReference type="AlphaFoldDB" id="A0A427A7G1"/>
<protein>
    <submittedName>
        <fullName evidence="2">Uncharacterized protein</fullName>
    </submittedName>
</protein>
<feature type="compositionally biased region" description="Basic and acidic residues" evidence="1">
    <location>
        <begin position="109"/>
        <end position="121"/>
    </location>
</feature>
<evidence type="ECO:0000313" key="3">
    <source>
        <dbReference type="Proteomes" id="UP000287651"/>
    </source>
</evidence>
<dbReference type="EMBL" id="AMZH03003486">
    <property type="protein sequence ID" value="RRT72180.1"/>
    <property type="molecule type" value="Genomic_DNA"/>
</dbReference>
<sequence>MLVIDQLIPPGSIEIVCSVKKKCDLIPGVFATQLHKKSKFLTAANGKATEENQGERKGDGDGVGGGPTHAHCQISDQRPSATTTTTKTKTKKKKKKKKKKQKKKQKKKKGDEMENKNKKEGGPSATTKEQKGDKAENKDKKVGGDFEEGERRWYVKEESIVAVVAGTTVSNGNDGTKRRRLFLLSMGMSALNVVA</sequence>
<feature type="compositionally biased region" description="Basic residues" evidence="1">
    <location>
        <begin position="88"/>
        <end position="108"/>
    </location>
</feature>
<gene>
    <name evidence="2" type="ORF">B296_00034781</name>
</gene>
<name>A0A427A7G1_ENSVE</name>
<reference evidence="2 3" key="1">
    <citation type="journal article" date="2014" name="Agronomy (Basel)">
        <title>A Draft Genome Sequence for Ensete ventricosum, the Drought-Tolerant Tree Against Hunger.</title>
        <authorList>
            <person name="Harrison J."/>
            <person name="Moore K.A."/>
            <person name="Paszkiewicz K."/>
            <person name="Jones T."/>
            <person name="Grant M."/>
            <person name="Ambacheew D."/>
            <person name="Muzemil S."/>
            <person name="Studholme D.J."/>
        </authorList>
    </citation>
    <scope>NUCLEOTIDE SEQUENCE [LARGE SCALE GENOMIC DNA]</scope>
</reference>
<evidence type="ECO:0000313" key="2">
    <source>
        <dbReference type="EMBL" id="RRT72180.1"/>
    </source>
</evidence>
<feature type="compositionally biased region" description="Basic and acidic residues" evidence="1">
    <location>
        <begin position="128"/>
        <end position="146"/>
    </location>
</feature>
<proteinExistence type="predicted"/>